<organism evidence="7 8">
    <name type="scientific">Bifidobacterium aemilianum</name>
    <dbReference type="NCBI Taxonomy" id="2493120"/>
    <lineage>
        <taxon>Bacteria</taxon>
        <taxon>Bacillati</taxon>
        <taxon>Actinomycetota</taxon>
        <taxon>Actinomycetes</taxon>
        <taxon>Bifidobacteriales</taxon>
        <taxon>Bifidobacteriaceae</taxon>
        <taxon>Bifidobacterium</taxon>
    </lineage>
</organism>
<evidence type="ECO:0000256" key="4">
    <source>
        <dbReference type="ARBA" id="ARBA00023136"/>
    </source>
</evidence>
<feature type="transmembrane region" description="Helical" evidence="6">
    <location>
        <begin position="198"/>
        <end position="217"/>
    </location>
</feature>
<dbReference type="PANTHER" id="PTHR30520">
    <property type="entry name" value="FORMATE TRANSPORTER-RELATED"/>
    <property type="match status" value="1"/>
</dbReference>
<keyword evidence="2 6" id="KW-0812">Transmembrane</keyword>
<dbReference type="PANTHER" id="PTHR30520:SF8">
    <property type="entry name" value="NITRITE TRANSPORTER NIRC"/>
    <property type="match status" value="1"/>
</dbReference>
<keyword evidence="3 6" id="KW-1133">Transmembrane helix</keyword>
<evidence type="ECO:0000256" key="3">
    <source>
        <dbReference type="ARBA" id="ARBA00022989"/>
    </source>
</evidence>
<dbReference type="Gene3D" id="1.20.1080.10">
    <property type="entry name" value="Glycerol uptake facilitator protein"/>
    <property type="match status" value="1"/>
</dbReference>
<dbReference type="GO" id="GO:0015499">
    <property type="term" value="F:formate transmembrane transporter activity"/>
    <property type="evidence" value="ECO:0007669"/>
    <property type="project" value="TreeGrafter"/>
</dbReference>
<evidence type="ECO:0000256" key="5">
    <source>
        <dbReference type="SAM" id="MobiDB-lite"/>
    </source>
</evidence>
<comment type="subcellular location">
    <subcellularLocation>
        <location evidence="1">Membrane</location>
        <topology evidence="1">Multi-pass membrane protein</topology>
    </subcellularLocation>
</comment>
<dbReference type="Pfam" id="PF01226">
    <property type="entry name" value="Form_Nir_trans"/>
    <property type="match status" value="1"/>
</dbReference>
<reference evidence="7 8" key="1">
    <citation type="submission" date="2017-10" db="EMBL/GenBank/DDBJ databases">
        <title>Bifidobacterium xylocopum sp. nov. and Bifidobacterium aemilianum sp. nov., from the carpenter bee (Xylocopa violacea) digestive tract.</title>
        <authorList>
            <person name="Alberoni D."/>
            <person name="Baffoni L."/>
            <person name="Di Gioia D."/>
            <person name="Gaggia F."/>
            <person name="Biavati B."/>
        </authorList>
    </citation>
    <scope>NUCLEOTIDE SEQUENCE [LARGE SCALE GENOMIC DNA]</scope>
    <source>
        <strain evidence="7 8">XV10</strain>
    </source>
</reference>
<dbReference type="InterPro" id="IPR023271">
    <property type="entry name" value="Aquaporin-like"/>
</dbReference>
<protein>
    <submittedName>
        <fullName evidence="7">Formate transporter</fullName>
    </submittedName>
</protein>
<dbReference type="InterPro" id="IPR000292">
    <property type="entry name" value="For/NO2_transpt"/>
</dbReference>
<keyword evidence="4 6" id="KW-0472">Membrane</keyword>
<evidence type="ECO:0000256" key="1">
    <source>
        <dbReference type="ARBA" id="ARBA00004141"/>
    </source>
</evidence>
<dbReference type="Proteomes" id="UP000252530">
    <property type="component" value="Unassembled WGS sequence"/>
</dbReference>
<proteinExistence type="predicted"/>
<comment type="caution">
    <text evidence="7">The sequence shown here is derived from an EMBL/GenBank/DDBJ whole genome shotgun (WGS) entry which is preliminary data.</text>
</comment>
<sequence length="303" mass="32363">MKDSKETDASTAATGEKAGSGNKTPVDTKPLFPGRTFISNVLDVAGNKDTMTDQMTGKYLQRAVMAGLFVGIFFTAFFIIIGQFSTDPGDPGLKLFGRVLASFTFGWALVLIYYTNSELLTSNMMVVAVGSYHKRLGWLHSLRILGLCLLGNLLGALVVALILRCSTIVSGPTMDQMLAAAATKTGYISSGWTGWADLFVRGVLCNFCINIAMLMVYNGKLTNDFTKCTIMVVAVFVFAFCGFEHSVADSALFLILGTYGAVNAWQAIAVVVIAMLGNFVGGGILIGLNFATMNDERGVVAEA</sequence>
<dbReference type="EMBL" id="PDCG01000001">
    <property type="protein sequence ID" value="RBP98514.1"/>
    <property type="molecule type" value="Genomic_DNA"/>
</dbReference>
<gene>
    <name evidence="7" type="ORF">CRD60_01220</name>
</gene>
<evidence type="ECO:0000256" key="6">
    <source>
        <dbReference type="SAM" id="Phobius"/>
    </source>
</evidence>
<evidence type="ECO:0000313" key="7">
    <source>
        <dbReference type="EMBL" id="RBP98514.1"/>
    </source>
</evidence>
<dbReference type="OrthoDB" id="9786493at2"/>
<feature type="transmembrane region" description="Helical" evidence="6">
    <location>
        <begin position="229"/>
        <end position="247"/>
    </location>
</feature>
<feature type="transmembrane region" description="Helical" evidence="6">
    <location>
        <begin position="96"/>
        <end position="115"/>
    </location>
</feature>
<dbReference type="AlphaFoldDB" id="A0A366K9Y2"/>
<evidence type="ECO:0000256" key="2">
    <source>
        <dbReference type="ARBA" id="ARBA00022692"/>
    </source>
</evidence>
<feature type="transmembrane region" description="Helical" evidence="6">
    <location>
        <begin position="267"/>
        <end position="288"/>
    </location>
</feature>
<keyword evidence="8" id="KW-1185">Reference proteome</keyword>
<name>A0A366K9Y2_9BIFI</name>
<evidence type="ECO:0000313" key="8">
    <source>
        <dbReference type="Proteomes" id="UP000252530"/>
    </source>
</evidence>
<dbReference type="GO" id="GO:0005886">
    <property type="term" value="C:plasma membrane"/>
    <property type="evidence" value="ECO:0007669"/>
    <property type="project" value="TreeGrafter"/>
</dbReference>
<dbReference type="RefSeq" id="WP_113859488.1">
    <property type="nucleotide sequence ID" value="NZ_PDCG01000001.1"/>
</dbReference>
<feature type="transmembrane region" description="Helical" evidence="6">
    <location>
        <begin position="63"/>
        <end position="84"/>
    </location>
</feature>
<feature type="transmembrane region" description="Helical" evidence="6">
    <location>
        <begin position="144"/>
        <end position="163"/>
    </location>
</feature>
<accession>A0A366K9Y2</accession>
<feature type="region of interest" description="Disordered" evidence="5">
    <location>
        <begin position="1"/>
        <end position="29"/>
    </location>
</feature>